<keyword evidence="4" id="KW-1185">Reference proteome</keyword>
<dbReference type="KEGG" id="lhi:JP39_03685"/>
<dbReference type="AlphaFoldDB" id="A0A0K2LB59"/>
<feature type="chain" id="PRO_5038534944" evidence="1">
    <location>
        <begin position="24"/>
        <end position="484"/>
    </location>
</feature>
<dbReference type="SUPFAM" id="SSF53850">
    <property type="entry name" value="Periplasmic binding protein-like II"/>
    <property type="match status" value="1"/>
</dbReference>
<feature type="domain" description="DUF3502" evidence="2">
    <location>
        <begin position="413"/>
        <end position="481"/>
    </location>
</feature>
<organism evidence="3 4">
    <name type="scientific">Companilactobacillus heilongjiangensis</name>
    <dbReference type="NCBI Taxonomy" id="1074467"/>
    <lineage>
        <taxon>Bacteria</taxon>
        <taxon>Bacillati</taxon>
        <taxon>Bacillota</taxon>
        <taxon>Bacilli</taxon>
        <taxon>Lactobacillales</taxon>
        <taxon>Lactobacillaceae</taxon>
        <taxon>Companilactobacillus</taxon>
    </lineage>
</organism>
<evidence type="ECO:0000259" key="2">
    <source>
        <dbReference type="Pfam" id="PF12010"/>
    </source>
</evidence>
<dbReference type="Pfam" id="PF12010">
    <property type="entry name" value="DUF3502"/>
    <property type="match status" value="1"/>
</dbReference>
<dbReference type="PANTHER" id="PTHR43649">
    <property type="entry name" value="ARABINOSE-BINDING PROTEIN-RELATED"/>
    <property type="match status" value="1"/>
</dbReference>
<gene>
    <name evidence="3" type="ORF">JP39_03685</name>
</gene>
<dbReference type="STRING" id="1074467.JP39_03685"/>
<evidence type="ECO:0000313" key="3">
    <source>
        <dbReference type="EMBL" id="ALB28531.1"/>
    </source>
</evidence>
<dbReference type="InterPro" id="IPR022627">
    <property type="entry name" value="DUF3502"/>
</dbReference>
<dbReference type="InterPro" id="IPR050490">
    <property type="entry name" value="Bact_solute-bd_prot1"/>
</dbReference>
<evidence type="ECO:0000256" key="1">
    <source>
        <dbReference type="SAM" id="SignalP"/>
    </source>
</evidence>
<dbReference type="EMBL" id="CP012559">
    <property type="protein sequence ID" value="ALB28531.1"/>
    <property type="molecule type" value="Genomic_DNA"/>
</dbReference>
<sequence length="484" mass="54161">MKKWVKRVVGLSLLAVTAVGLTACGSKKSASDNGTPTLLMYQIGDKPKNYDKLIANTNKVLEKKAGAKLKIQYIGWGDYKQKMSVIVSSGEKYDIAKADNYAVNAQKGAYTDLTSMLPKYAKSAYEGLDPAYIKGNKIDGKLYAMPINSNVYSTQVISFNKKYLDKYNINVDNIKSYDDLEDAFNQFHSQNKKVLTFSTGPNLRIGSNLDFAIDQNYPFAVNAVDNGKKIINPYDDPAYVATLKKFHEYYKKGYIAKDAATDNTDRPLSGDTWFARQETQGPFDYGDHQLSQTAGQEIVSRAISPAIKSTAQAQMYNYVVSNNSDNKEKAVKVLGVMNSDPEVLNGLVYGEKGEAWKYVEDDKRVELLKGYKEGYHSAPWQTGDNNKITPTKNITDEMIQTRIQDTKDAITSPILGFQFKTKNVKTELTNISNVMNKYLAGLQTGTSDPETTIPKMNKELKKAGYDKVQKEMQSQYDSFLKDQK</sequence>
<dbReference type="Proteomes" id="UP000061546">
    <property type="component" value="Chromosome"/>
</dbReference>
<evidence type="ECO:0000313" key="4">
    <source>
        <dbReference type="Proteomes" id="UP000061546"/>
    </source>
</evidence>
<dbReference type="OrthoDB" id="7936627at2"/>
<protein>
    <submittedName>
        <fullName evidence="3">Sugar ABC transporter substrate-binding protein</fullName>
    </submittedName>
</protein>
<dbReference type="PROSITE" id="PS51257">
    <property type="entry name" value="PROKAR_LIPOPROTEIN"/>
    <property type="match status" value="1"/>
</dbReference>
<proteinExistence type="predicted"/>
<dbReference type="PANTHER" id="PTHR43649:SF17">
    <property type="entry name" value="ABC TRANSPORTER SOLUTE BINDING PROTEIN-SUGAR TRANSPORT"/>
    <property type="match status" value="1"/>
</dbReference>
<keyword evidence="1" id="KW-0732">Signal</keyword>
<accession>A0A0K2LB59</accession>
<feature type="signal peptide" evidence="1">
    <location>
        <begin position="1"/>
        <end position="23"/>
    </location>
</feature>
<dbReference type="Gene3D" id="3.40.190.10">
    <property type="entry name" value="Periplasmic binding protein-like II"/>
    <property type="match status" value="1"/>
</dbReference>
<reference evidence="3 4" key="1">
    <citation type="submission" date="2015-08" db="EMBL/GenBank/DDBJ databases">
        <title>Genomic sequence of Lactobacillus heilongjiangensis DSM 28069, isolated from Chinese traditional pickle.</title>
        <authorList>
            <person name="Jiang X."/>
            <person name="Zheng B."/>
            <person name="Cheng H."/>
        </authorList>
    </citation>
    <scope>NUCLEOTIDE SEQUENCE [LARGE SCALE GENOMIC DNA]</scope>
    <source>
        <strain evidence="3 4">DSM 28069</strain>
    </source>
</reference>
<dbReference type="RefSeq" id="WP_041499252.1">
    <property type="nucleotide sequence ID" value="NZ_BJDV01000008.1"/>
</dbReference>
<name>A0A0K2LB59_9LACO</name>